<dbReference type="PROSITE" id="PS50879">
    <property type="entry name" value="RNASE_H_1"/>
    <property type="match status" value="1"/>
</dbReference>
<dbReference type="PANTHER" id="PTHR10642">
    <property type="entry name" value="RIBONUCLEASE H1"/>
    <property type="match status" value="1"/>
</dbReference>
<accession>A0A507CMS7</accession>
<dbReference type="VEuPathDB" id="FungiDB:SeMB42_g02948"/>
<dbReference type="InterPro" id="IPR050092">
    <property type="entry name" value="RNase_H"/>
</dbReference>
<dbReference type="Pfam" id="PF00075">
    <property type="entry name" value="RNase_H"/>
    <property type="match status" value="1"/>
</dbReference>
<dbReference type="CDD" id="cd09280">
    <property type="entry name" value="RNase_HI_eukaryote_like"/>
    <property type="match status" value="1"/>
</dbReference>
<evidence type="ECO:0000256" key="8">
    <source>
        <dbReference type="ARBA" id="ARBA00022801"/>
    </source>
</evidence>
<dbReference type="InterPro" id="IPR012337">
    <property type="entry name" value="RNaseH-like_sf"/>
</dbReference>
<feature type="region of interest" description="Disordered" evidence="10">
    <location>
        <begin position="54"/>
        <end position="76"/>
    </location>
</feature>
<keyword evidence="8" id="KW-0378">Hydrolase</keyword>
<keyword evidence="6" id="KW-0479">Metal-binding</keyword>
<evidence type="ECO:0000313" key="13">
    <source>
        <dbReference type="Proteomes" id="UP000320475"/>
    </source>
</evidence>
<evidence type="ECO:0000256" key="6">
    <source>
        <dbReference type="ARBA" id="ARBA00022723"/>
    </source>
</evidence>
<dbReference type="PIRSF" id="PIRSF036852">
    <property type="entry name" value="Ribonuclease_H1_euk"/>
    <property type="match status" value="1"/>
</dbReference>
<dbReference type="Pfam" id="PF01693">
    <property type="entry name" value="Cauli_VI"/>
    <property type="match status" value="1"/>
</dbReference>
<dbReference type="GO" id="GO:0043137">
    <property type="term" value="P:DNA replication, removal of RNA primer"/>
    <property type="evidence" value="ECO:0007669"/>
    <property type="project" value="TreeGrafter"/>
</dbReference>
<dbReference type="InterPro" id="IPR017067">
    <property type="entry name" value="RNase_H1_euk"/>
</dbReference>
<keyword evidence="5" id="KW-0540">Nuclease</keyword>
<dbReference type="SUPFAM" id="SSF55658">
    <property type="entry name" value="L9 N-domain-like"/>
    <property type="match status" value="1"/>
</dbReference>
<dbReference type="Proteomes" id="UP000320475">
    <property type="component" value="Unassembled WGS sequence"/>
</dbReference>
<dbReference type="AlphaFoldDB" id="A0A507CMS7"/>
<protein>
    <recommendedName>
        <fullName evidence="4">ribonuclease H</fullName>
        <ecNumber evidence="4">3.1.26.4</ecNumber>
    </recommendedName>
</protein>
<evidence type="ECO:0000256" key="7">
    <source>
        <dbReference type="ARBA" id="ARBA00022759"/>
    </source>
</evidence>
<dbReference type="SUPFAM" id="SSF53098">
    <property type="entry name" value="Ribonuclease H-like"/>
    <property type="match status" value="1"/>
</dbReference>
<dbReference type="EMBL" id="QEAM01000413">
    <property type="protein sequence ID" value="TPX40113.1"/>
    <property type="molecule type" value="Genomic_DNA"/>
</dbReference>
<dbReference type="GO" id="GO:0000287">
    <property type="term" value="F:magnesium ion binding"/>
    <property type="evidence" value="ECO:0007669"/>
    <property type="project" value="InterPro"/>
</dbReference>
<dbReference type="OrthoDB" id="407198at2759"/>
<dbReference type="PANTHER" id="PTHR10642:SF26">
    <property type="entry name" value="RIBONUCLEASE H1"/>
    <property type="match status" value="1"/>
</dbReference>
<keyword evidence="9" id="KW-0460">Magnesium</keyword>
<dbReference type="InterPro" id="IPR011320">
    <property type="entry name" value="RNase_H1_N"/>
</dbReference>
<keyword evidence="7" id="KW-0255">Endonuclease</keyword>
<evidence type="ECO:0000256" key="3">
    <source>
        <dbReference type="ARBA" id="ARBA00005300"/>
    </source>
</evidence>
<dbReference type="FunFam" id="3.40.970.10:FF:000001">
    <property type="entry name" value="Ribonuclease H1"/>
    <property type="match status" value="1"/>
</dbReference>
<comment type="catalytic activity">
    <reaction evidence="1">
        <text>Endonucleolytic cleavage to 5'-phosphomonoester.</text>
        <dbReference type="EC" id="3.1.26.4"/>
    </reaction>
</comment>
<dbReference type="EC" id="3.1.26.4" evidence="4"/>
<sequence>MPFYAVAAGRSTGVLSKWSDAEKLVKGFKAAKFKKFSAEADAWEFIRTHSGARSVSAPTRAAPAPRPARTPPPPDHAARRIEIFTDGSCRHNGKTDAQAGIGIWYGKGDQRNRAESLIQGAQTNQRAELWAVIRAVQLTAPSLFAWDTLVIWTDSAYVHKGITEWIKIWEKKSWKNTAGQPVANKELWKKFKDEIGRANCTVKLQKVLGHSGNEGNDGADLLANVGAASSLPPCANAYIGTYQPQ</sequence>
<feature type="compositionally biased region" description="Pro residues" evidence="10">
    <location>
        <begin position="64"/>
        <end position="75"/>
    </location>
</feature>
<dbReference type="InterPro" id="IPR036397">
    <property type="entry name" value="RNaseH_sf"/>
</dbReference>
<proteinExistence type="inferred from homology"/>
<feature type="compositionally biased region" description="Low complexity" evidence="10">
    <location>
        <begin position="54"/>
        <end position="63"/>
    </location>
</feature>
<dbReference type="Gene3D" id="3.30.420.10">
    <property type="entry name" value="Ribonuclease H-like superfamily/Ribonuclease H"/>
    <property type="match status" value="1"/>
</dbReference>
<organism evidence="12 13">
    <name type="scientific">Synchytrium endobioticum</name>
    <dbReference type="NCBI Taxonomy" id="286115"/>
    <lineage>
        <taxon>Eukaryota</taxon>
        <taxon>Fungi</taxon>
        <taxon>Fungi incertae sedis</taxon>
        <taxon>Chytridiomycota</taxon>
        <taxon>Chytridiomycota incertae sedis</taxon>
        <taxon>Chytridiomycetes</taxon>
        <taxon>Synchytriales</taxon>
        <taxon>Synchytriaceae</taxon>
        <taxon>Synchytrium</taxon>
    </lineage>
</organism>
<evidence type="ECO:0000256" key="4">
    <source>
        <dbReference type="ARBA" id="ARBA00012180"/>
    </source>
</evidence>
<comment type="caution">
    <text evidence="12">The sequence shown here is derived from an EMBL/GenBank/DDBJ whole genome shotgun (WGS) entry which is preliminary data.</text>
</comment>
<evidence type="ECO:0000256" key="2">
    <source>
        <dbReference type="ARBA" id="ARBA00001946"/>
    </source>
</evidence>
<gene>
    <name evidence="12" type="ORF">SeLEV6574_g06784</name>
</gene>
<evidence type="ECO:0000259" key="11">
    <source>
        <dbReference type="PROSITE" id="PS50879"/>
    </source>
</evidence>
<dbReference type="GO" id="GO:0003676">
    <property type="term" value="F:nucleic acid binding"/>
    <property type="evidence" value="ECO:0007669"/>
    <property type="project" value="InterPro"/>
</dbReference>
<evidence type="ECO:0000256" key="5">
    <source>
        <dbReference type="ARBA" id="ARBA00022722"/>
    </source>
</evidence>
<name>A0A507CMS7_9FUNG</name>
<evidence type="ECO:0000256" key="1">
    <source>
        <dbReference type="ARBA" id="ARBA00000077"/>
    </source>
</evidence>
<dbReference type="InterPro" id="IPR037056">
    <property type="entry name" value="RNase_H1_N_sf"/>
</dbReference>
<comment type="similarity">
    <text evidence="3">Belongs to the RNase H family.</text>
</comment>
<dbReference type="InterPro" id="IPR002156">
    <property type="entry name" value="RNaseH_domain"/>
</dbReference>
<comment type="cofactor">
    <cofactor evidence="2">
        <name>Mg(2+)</name>
        <dbReference type="ChEBI" id="CHEBI:18420"/>
    </cofactor>
</comment>
<dbReference type="GO" id="GO:0004523">
    <property type="term" value="F:RNA-DNA hybrid ribonuclease activity"/>
    <property type="evidence" value="ECO:0007669"/>
    <property type="project" value="UniProtKB-EC"/>
</dbReference>
<dbReference type="Gene3D" id="3.40.970.10">
    <property type="entry name" value="Ribonuclease H1, N-terminal domain"/>
    <property type="match status" value="1"/>
</dbReference>
<feature type="domain" description="RNase H type-1" evidence="11">
    <location>
        <begin position="77"/>
        <end position="228"/>
    </location>
</feature>
<dbReference type="InterPro" id="IPR009027">
    <property type="entry name" value="Ribosomal_bL9/RNase_H1_N"/>
</dbReference>
<evidence type="ECO:0000256" key="10">
    <source>
        <dbReference type="SAM" id="MobiDB-lite"/>
    </source>
</evidence>
<evidence type="ECO:0000313" key="12">
    <source>
        <dbReference type="EMBL" id="TPX40113.1"/>
    </source>
</evidence>
<reference evidence="12 13" key="1">
    <citation type="journal article" date="2019" name="Sci. Rep.">
        <title>Comparative genomics of chytrid fungi reveal insights into the obligate biotrophic and pathogenic lifestyle of Synchytrium endobioticum.</title>
        <authorList>
            <person name="van de Vossenberg B.T.L.H."/>
            <person name="Warris S."/>
            <person name="Nguyen H.D.T."/>
            <person name="van Gent-Pelzer M.P.E."/>
            <person name="Joly D.L."/>
            <person name="van de Geest H.C."/>
            <person name="Bonants P.J.M."/>
            <person name="Smith D.S."/>
            <person name="Levesque C.A."/>
            <person name="van der Lee T.A.J."/>
        </authorList>
    </citation>
    <scope>NUCLEOTIDE SEQUENCE [LARGE SCALE GENOMIC DNA]</scope>
    <source>
        <strain evidence="12 13">LEV6574</strain>
    </source>
</reference>
<evidence type="ECO:0000256" key="9">
    <source>
        <dbReference type="ARBA" id="ARBA00022842"/>
    </source>
</evidence>